<comment type="pathway">
    <text evidence="4">Cofactor biosynthesis; (R)-pantothenate biosynthesis; (R)-pantoate from 3-methyl-2-oxobutanoate: step 2/2.</text>
</comment>
<evidence type="ECO:0000256" key="3">
    <source>
        <dbReference type="ARBA" id="ARBA00023002"/>
    </source>
</evidence>
<dbReference type="Proteomes" id="UP000053557">
    <property type="component" value="Unassembled WGS sequence"/>
</dbReference>
<feature type="domain" description="Ketopantoate reductase N-terminal" evidence="5">
    <location>
        <begin position="3"/>
        <end position="151"/>
    </location>
</feature>
<dbReference type="InterPro" id="IPR008927">
    <property type="entry name" value="6-PGluconate_DH-like_C_sf"/>
</dbReference>
<proteinExistence type="inferred from homology"/>
<accession>A0A101XRP5</accession>
<dbReference type="FunFam" id="1.10.1040.10:FF:000017">
    <property type="entry name" value="2-dehydropantoate 2-reductase"/>
    <property type="match status" value="1"/>
</dbReference>
<sequence>MKIGVMGAGAVGGYFGGLLAKSGVDVRFLVRPARAAQLKKEGFAVRSVHGDFSIDPVVTTSIADMEDVDMLLLAVKNYHLSDALPDLIALTQKGVVLLPLLNGVKHMDLLKSVIDPGHLLGGSCYIEVTLDGRGHIVQTSDIRDLVFGPLKEALSVRKDLPDLLMRLQDVFTNAGLPGLLHQEIMREMWKKYVFLCAFSGVTASTRAPIGVTASTPATRRLYQGLVEELLAVAKARDIGLAEHMADVMMKRLEQIDPAMTSSLHRDLEKGLPLEIDSLQGALIEMASESGISTPWHQGVYAVLAPYRGGALSAKK</sequence>
<dbReference type="PANTHER" id="PTHR21708">
    <property type="entry name" value="PROBABLE 2-DEHYDROPANTOATE 2-REDUCTASE"/>
    <property type="match status" value="1"/>
</dbReference>
<dbReference type="AlphaFoldDB" id="A0A101XRP5"/>
<dbReference type="InterPro" id="IPR051402">
    <property type="entry name" value="KPR-Related"/>
</dbReference>
<gene>
    <name evidence="7" type="ORF">ATW55_03560</name>
</gene>
<dbReference type="RefSeq" id="WP_067714231.1">
    <property type="nucleotide sequence ID" value="NZ_LPVJ01000019.1"/>
</dbReference>
<keyword evidence="8" id="KW-1185">Reference proteome</keyword>
<comment type="similarity">
    <text evidence="1 4">Belongs to the ketopantoate reductase family.</text>
</comment>
<evidence type="ECO:0000313" key="8">
    <source>
        <dbReference type="Proteomes" id="UP000053557"/>
    </source>
</evidence>
<keyword evidence="3 4" id="KW-0560">Oxidoreductase</keyword>
<protein>
    <recommendedName>
        <fullName evidence="4">2-dehydropantoate 2-reductase</fullName>
        <ecNumber evidence="4">1.1.1.169</ecNumber>
    </recommendedName>
    <alternativeName>
        <fullName evidence="4">Ketopantoate reductase</fullName>
    </alternativeName>
</protein>
<keyword evidence="2 4" id="KW-0521">NADP</keyword>
<dbReference type="InterPro" id="IPR003710">
    <property type="entry name" value="ApbA"/>
</dbReference>
<dbReference type="Pfam" id="PF02558">
    <property type="entry name" value="ApbA"/>
    <property type="match status" value="1"/>
</dbReference>
<dbReference type="SUPFAM" id="SSF51735">
    <property type="entry name" value="NAD(P)-binding Rossmann-fold domains"/>
    <property type="match status" value="1"/>
</dbReference>
<dbReference type="SUPFAM" id="SSF48179">
    <property type="entry name" value="6-phosphogluconate dehydrogenase C-terminal domain-like"/>
    <property type="match status" value="1"/>
</dbReference>
<dbReference type="Gene3D" id="3.40.50.720">
    <property type="entry name" value="NAD(P)-binding Rossmann-like Domain"/>
    <property type="match status" value="1"/>
</dbReference>
<comment type="caution">
    <text evidence="7">The sequence shown here is derived from an EMBL/GenBank/DDBJ whole genome shotgun (WGS) entry which is preliminary data.</text>
</comment>
<comment type="catalytic activity">
    <reaction evidence="4">
        <text>(R)-pantoate + NADP(+) = 2-dehydropantoate + NADPH + H(+)</text>
        <dbReference type="Rhea" id="RHEA:16233"/>
        <dbReference type="ChEBI" id="CHEBI:11561"/>
        <dbReference type="ChEBI" id="CHEBI:15378"/>
        <dbReference type="ChEBI" id="CHEBI:15980"/>
        <dbReference type="ChEBI" id="CHEBI:57783"/>
        <dbReference type="ChEBI" id="CHEBI:58349"/>
        <dbReference type="EC" id="1.1.1.169"/>
    </reaction>
</comment>
<dbReference type="GO" id="GO:0005737">
    <property type="term" value="C:cytoplasm"/>
    <property type="evidence" value="ECO:0007669"/>
    <property type="project" value="TreeGrafter"/>
</dbReference>
<evidence type="ECO:0000259" key="5">
    <source>
        <dbReference type="Pfam" id="PF02558"/>
    </source>
</evidence>
<evidence type="ECO:0000313" key="7">
    <source>
        <dbReference type="EMBL" id="KUO96298.1"/>
    </source>
</evidence>
<evidence type="ECO:0000256" key="4">
    <source>
        <dbReference type="RuleBase" id="RU362068"/>
    </source>
</evidence>
<evidence type="ECO:0000256" key="1">
    <source>
        <dbReference type="ARBA" id="ARBA00007870"/>
    </source>
</evidence>
<dbReference type="UniPathway" id="UPA00028">
    <property type="reaction ID" value="UER00004"/>
</dbReference>
<dbReference type="NCBIfam" id="TIGR00745">
    <property type="entry name" value="apbA_panE"/>
    <property type="match status" value="1"/>
</dbReference>
<dbReference type="GO" id="GO:0015940">
    <property type="term" value="P:pantothenate biosynthetic process"/>
    <property type="evidence" value="ECO:0007669"/>
    <property type="project" value="UniProtKB-UniPathway"/>
</dbReference>
<dbReference type="PANTHER" id="PTHR21708:SF26">
    <property type="entry name" value="2-DEHYDROPANTOATE 2-REDUCTASE"/>
    <property type="match status" value="1"/>
</dbReference>
<dbReference type="Pfam" id="PF08546">
    <property type="entry name" value="ApbA_C"/>
    <property type="match status" value="1"/>
</dbReference>
<keyword evidence="4" id="KW-0566">Pantothenate biosynthesis</keyword>
<name>A0A101XRP5_9BACL</name>
<comment type="function">
    <text evidence="4">Catalyzes the NADPH-dependent reduction of ketopantoate into pantoic acid.</text>
</comment>
<evidence type="ECO:0000259" key="6">
    <source>
        <dbReference type="Pfam" id="PF08546"/>
    </source>
</evidence>
<evidence type="ECO:0000256" key="2">
    <source>
        <dbReference type="ARBA" id="ARBA00022857"/>
    </source>
</evidence>
<dbReference type="InterPro" id="IPR013328">
    <property type="entry name" value="6PGD_dom2"/>
</dbReference>
<dbReference type="GO" id="GO:0008677">
    <property type="term" value="F:2-dehydropantoate 2-reductase activity"/>
    <property type="evidence" value="ECO:0007669"/>
    <property type="project" value="UniProtKB-EC"/>
</dbReference>
<dbReference type="InterPro" id="IPR013752">
    <property type="entry name" value="KPA_reductase"/>
</dbReference>
<feature type="domain" description="Ketopantoate reductase C-terminal" evidence="6">
    <location>
        <begin position="183"/>
        <end position="305"/>
    </location>
</feature>
<dbReference type="OrthoDB" id="9793586at2"/>
<dbReference type="InterPro" id="IPR013332">
    <property type="entry name" value="KPR_N"/>
</dbReference>
<organism evidence="7 8">
    <name type="scientific">Ferroacidibacillus organovorans</name>
    <dbReference type="NCBI Taxonomy" id="1765683"/>
    <lineage>
        <taxon>Bacteria</taxon>
        <taxon>Bacillati</taxon>
        <taxon>Bacillota</taxon>
        <taxon>Bacilli</taxon>
        <taxon>Bacillales</taxon>
        <taxon>Alicyclobacillaceae</taxon>
        <taxon>Ferroacidibacillus</taxon>
    </lineage>
</organism>
<dbReference type="Gene3D" id="1.10.1040.10">
    <property type="entry name" value="N-(1-d-carboxylethyl)-l-norvaline Dehydrogenase, domain 2"/>
    <property type="match status" value="1"/>
</dbReference>
<dbReference type="EMBL" id="LPVJ01000019">
    <property type="protein sequence ID" value="KUO96298.1"/>
    <property type="molecule type" value="Genomic_DNA"/>
</dbReference>
<dbReference type="InterPro" id="IPR036291">
    <property type="entry name" value="NAD(P)-bd_dom_sf"/>
</dbReference>
<dbReference type="EC" id="1.1.1.169" evidence="4"/>
<reference evidence="7 8" key="1">
    <citation type="submission" date="2015-12" db="EMBL/GenBank/DDBJ databases">
        <title>Draft genome sequence of Acidibacillus ferrooxidans ITV001, isolated from a chalcopyrite acid mine drainage site in Brazil.</title>
        <authorList>
            <person name="Dall'Agnol H."/>
            <person name="Nancucheo I."/>
            <person name="Johnson B."/>
            <person name="Oliveira R."/>
            <person name="Leite L."/>
            <person name="Pylro V."/>
            <person name="Nunes G.L."/>
            <person name="Tzotzos G."/>
            <person name="Fernandes G.R."/>
            <person name="Dutra J."/>
            <person name="Orellana S.C."/>
            <person name="Oliveira G."/>
        </authorList>
    </citation>
    <scope>NUCLEOTIDE SEQUENCE [LARGE SCALE GENOMIC DNA]</scope>
    <source>
        <strain evidence="8">ITV01</strain>
    </source>
</reference>